<dbReference type="Proteomes" id="UP000829291">
    <property type="component" value="Chromosome 7"/>
</dbReference>
<name>A0ABM3GM20_NEOLC</name>
<feature type="transmembrane region" description="Helical" evidence="10">
    <location>
        <begin position="130"/>
        <end position="149"/>
    </location>
</feature>
<keyword evidence="11" id="KW-1185">Reference proteome</keyword>
<feature type="transmembrane region" description="Helical" evidence="10">
    <location>
        <begin position="63"/>
        <end position="85"/>
    </location>
</feature>
<feature type="transmembrane region" description="Helical" evidence="10">
    <location>
        <begin position="308"/>
        <end position="329"/>
    </location>
</feature>
<evidence type="ECO:0000313" key="12">
    <source>
        <dbReference type="RefSeq" id="XP_046601318.1"/>
    </source>
</evidence>
<comment type="caution">
    <text evidence="10">Lacks conserved residue(s) required for the propagation of feature annotation.</text>
</comment>
<dbReference type="GeneID" id="124295416"/>
<reference evidence="12" key="1">
    <citation type="submission" date="2025-08" db="UniProtKB">
        <authorList>
            <consortium name="RefSeq"/>
        </authorList>
    </citation>
    <scope>IDENTIFICATION</scope>
    <source>
        <tissue evidence="12">Thorax and Abdomen</tissue>
    </source>
</reference>
<evidence type="ECO:0000256" key="3">
    <source>
        <dbReference type="ARBA" id="ARBA00022606"/>
    </source>
</evidence>
<keyword evidence="7 10" id="KW-0472">Membrane</keyword>
<keyword evidence="3 10" id="KW-0716">Sensory transduction</keyword>
<dbReference type="InterPro" id="IPR004117">
    <property type="entry name" value="7tm6_olfct_rcpt"/>
</dbReference>
<keyword evidence="6 10" id="KW-1133">Transmembrane helix</keyword>
<proteinExistence type="inferred from homology"/>
<keyword evidence="9 10" id="KW-0807">Transducer</keyword>
<accession>A0ABM3GM20</accession>
<organism evidence="11 12">
    <name type="scientific">Neodiprion lecontei</name>
    <name type="common">Redheaded pine sawfly</name>
    <dbReference type="NCBI Taxonomy" id="441921"/>
    <lineage>
        <taxon>Eukaryota</taxon>
        <taxon>Metazoa</taxon>
        <taxon>Ecdysozoa</taxon>
        <taxon>Arthropoda</taxon>
        <taxon>Hexapoda</taxon>
        <taxon>Insecta</taxon>
        <taxon>Pterygota</taxon>
        <taxon>Neoptera</taxon>
        <taxon>Endopterygota</taxon>
        <taxon>Hymenoptera</taxon>
        <taxon>Tenthredinoidea</taxon>
        <taxon>Diprionidae</taxon>
        <taxon>Diprioninae</taxon>
        <taxon>Neodiprion</taxon>
    </lineage>
</organism>
<evidence type="ECO:0000256" key="4">
    <source>
        <dbReference type="ARBA" id="ARBA00022692"/>
    </source>
</evidence>
<sequence length="445" mass="51392">MPKPNYFSAHLTILRIFGLWSYDDSKSFLYSVYQATLLFTFAYLFTVLEIIELRFSWAKFDDFISNVCYAIVHTMACLKISLILARASDIRKIINSFENGPFQIRPGEKTNEEYRLVSQRVRRNKKLLKIYFTIGTSVVINGLLCPLYVSSDSTSHETRVKNFTTEPDRGLISWDDNEIVSRKLPYMSYFPFDVGVTPYYELAYVYQGISLMTLSPIIVTTDVLYGSILLHIATQLGILARTLISVRSIGANRLLRYDLYKSHGNGWKFDDGEIFSRKRLDVEIYRLLKNCVAHHRAIISLAENMEEIFSTLVLLQFLSNLVIMCFPLFQITSVPVMSFPFFSMVSLMTAMMYQLFIFCNCGDEVTQQSLLVADAACFCDWYEFSSAKMRRALLSIVQRSQRPLRLTVAKFATLSRETYLKVVQGSASYFMFLRKMHRADDDDEQ</sequence>
<gene>
    <name evidence="12" type="primary">LOC124295416</name>
</gene>
<dbReference type="Pfam" id="PF02949">
    <property type="entry name" value="7tm_6"/>
    <property type="match status" value="1"/>
</dbReference>
<keyword evidence="2" id="KW-1003">Cell membrane</keyword>
<dbReference type="RefSeq" id="XP_046601318.1">
    <property type="nucleotide sequence ID" value="XM_046745362.1"/>
</dbReference>
<evidence type="ECO:0000313" key="11">
    <source>
        <dbReference type="Proteomes" id="UP000829291"/>
    </source>
</evidence>
<protein>
    <recommendedName>
        <fullName evidence="10">Odorant receptor</fullName>
    </recommendedName>
</protein>
<comment type="similarity">
    <text evidence="10">Belongs to the insect chemoreceptor superfamily. Heteromeric odorant receptor channel (TC 1.A.69) family.</text>
</comment>
<evidence type="ECO:0000256" key="5">
    <source>
        <dbReference type="ARBA" id="ARBA00022725"/>
    </source>
</evidence>
<evidence type="ECO:0000256" key="7">
    <source>
        <dbReference type="ARBA" id="ARBA00023136"/>
    </source>
</evidence>
<evidence type="ECO:0000256" key="6">
    <source>
        <dbReference type="ARBA" id="ARBA00022989"/>
    </source>
</evidence>
<dbReference type="PANTHER" id="PTHR21137">
    <property type="entry name" value="ODORANT RECEPTOR"/>
    <property type="match status" value="1"/>
</dbReference>
<evidence type="ECO:0000256" key="9">
    <source>
        <dbReference type="ARBA" id="ARBA00023224"/>
    </source>
</evidence>
<dbReference type="PANTHER" id="PTHR21137:SF35">
    <property type="entry name" value="ODORANT RECEPTOR 19A-RELATED"/>
    <property type="match status" value="1"/>
</dbReference>
<evidence type="ECO:0000256" key="10">
    <source>
        <dbReference type="RuleBase" id="RU351113"/>
    </source>
</evidence>
<evidence type="ECO:0000256" key="2">
    <source>
        <dbReference type="ARBA" id="ARBA00022475"/>
    </source>
</evidence>
<keyword evidence="4 10" id="KW-0812">Transmembrane</keyword>
<feature type="transmembrane region" description="Helical" evidence="10">
    <location>
        <begin position="223"/>
        <end position="244"/>
    </location>
</feature>
<keyword evidence="8 10" id="KW-0675">Receptor</keyword>
<comment type="subcellular location">
    <subcellularLocation>
        <location evidence="1 10">Cell membrane</location>
        <topology evidence="1 10">Multi-pass membrane protein</topology>
    </subcellularLocation>
</comment>
<feature type="transmembrane region" description="Helical" evidence="10">
    <location>
        <begin position="341"/>
        <end position="359"/>
    </location>
</feature>
<evidence type="ECO:0000256" key="8">
    <source>
        <dbReference type="ARBA" id="ARBA00023170"/>
    </source>
</evidence>
<feature type="transmembrane region" description="Helical" evidence="10">
    <location>
        <begin position="29"/>
        <end position="51"/>
    </location>
</feature>
<keyword evidence="5 10" id="KW-0552">Olfaction</keyword>
<evidence type="ECO:0000256" key="1">
    <source>
        <dbReference type="ARBA" id="ARBA00004651"/>
    </source>
</evidence>